<dbReference type="Pfam" id="PF12146">
    <property type="entry name" value="Hydrolase_4"/>
    <property type="match status" value="1"/>
</dbReference>
<gene>
    <name evidence="3" type="ORF">E1N52_39850</name>
</gene>
<dbReference type="OrthoDB" id="9808398at2"/>
<name>A0A4R5L1M2_9BURK</name>
<keyword evidence="1" id="KW-0732">Signal</keyword>
<comment type="caution">
    <text evidence="3">The sequence shown here is derived from an EMBL/GenBank/DDBJ whole genome shotgun (WGS) entry which is preliminary data.</text>
</comment>
<dbReference type="PANTHER" id="PTHR43194:SF2">
    <property type="entry name" value="PEROXISOMAL MEMBRANE PROTEIN LPX1"/>
    <property type="match status" value="1"/>
</dbReference>
<keyword evidence="3" id="KW-0378">Hydrolase</keyword>
<dbReference type="Proteomes" id="UP000295606">
    <property type="component" value="Unassembled WGS sequence"/>
</dbReference>
<organism evidence="3 4">
    <name type="scientific">Paraburkholderia guartelaensis</name>
    <dbReference type="NCBI Taxonomy" id="2546446"/>
    <lineage>
        <taxon>Bacteria</taxon>
        <taxon>Pseudomonadati</taxon>
        <taxon>Pseudomonadota</taxon>
        <taxon>Betaproteobacteria</taxon>
        <taxon>Burkholderiales</taxon>
        <taxon>Burkholderiaceae</taxon>
        <taxon>Paraburkholderia</taxon>
    </lineage>
</organism>
<dbReference type="SUPFAM" id="SSF53474">
    <property type="entry name" value="alpha/beta-Hydrolases"/>
    <property type="match status" value="1"/>
</dbReference>
<evidence type="ECO:0000256" key="1">
    <source>
        <dbReference type="SAM" id="SignalP"/>
    </source>
</evidence>
<dbReference type="Gene3D" id="3.40.50.1820">
    <property type="entry name" value="alpha/beta hydrolase"/>
    <property type="match status" value="1"/>
</dbReference>
<dbReference type="InterPro" id="IPR029058">
    <property type="entry name" value="AB_hydrolase_fold"/>
</dbReference>
<accession>A0A4R5L1M2</accession>
<evidence type="ECO:0000259" key="2">
    <source>
        <dbReference type="Pfam" id="PF12146"/>
    </source>
</evidence>
<feature type="domain" description="Serine aminopeptidase S33" evidence="2">
    <location>
        <begin position="77"/>
        <end position="305"/>
    </location>
</feature>
<dbReference type="EMBL" id="SMOD01000063">
    <property type="protein sequence ID" value="TDG02407.1"/>
    <property type="molecule type" value="Genomic_DNA"/>
</dbReference>
<protein>
    <submittedName>
        <fullName evidence="3">Alpha/beta fold hydrolase</fullName>
    </submittedName>
</protein>
<dbReference type="InterPro" id="IPR022742">
    <property type="entry name" value="Hydrolase_4"/>
</dbReference>
<reference evidence="3 4" key="1">
    <citation type="submission" date="2019-03" db="EMBL/GenBank/DDBJ databases">
        <title>Paraburkholderia sp. isolated from native Mimosa gymnas in Guartela State Park, Brazil.</title>
        <authorList>
            <person name="Paulitsch F."/>
            <person name="Hungria M."/>
            <person name="Delamuta J.R.M."/>
            <person name="Ribeiro R.A."/>
            <person name="Dall'Agnol R."/>
            <person name="Silva J.S.B."/>
        </authorList>
    </citation>
    <scope>NUCLEOTIDE SEQUENCE [LARGE SCALE GENOMIC DNA]</scope>
    <source>
        <strain evidence="3 4">CNPSo 3008</strain>
    </source>
</reference>
<proteinExistence type="predicted"/>
<feature type="chain" id="PRO_5021032836" evidence="1">
    <location>
        <begin position="20"/>
        <end position="336"/>
    </location>
</feature>
<evidence type="ECO:0000313" key="4">
    <source>
        <dbReference type="Proteomes" id="UP000295606"/>
    </source>
</evidence>
<evidence type="ECO:0000313" key="3">
    <source>
        <dbReference type="EMBL" id="TDG02407.1"/>
    </source>
</evidence>
<dbReference type="AlphaFoldDB" id="A0A4R5L1M2"/>
<sequence>MAFSAFAASYAAVPLAAIAAAAVALVKGGPRQPEPLESINAPFKEVDFSDLPALRRYTARDGASLAWRAYLPQAGASQACVVLIHGSSASSASLHPLARQFAAAGYAACVPDVRGHGESGRKGTIAYIGQLEDDLEDLLAALPAELAALPKTLIGFSSGGGFALRFAGSARQRLFERYVLLAPFLHHKARTTRNEVGGWVSVGIPRLVVLAMLNGLRIRVFNHLPTIAYALAPEVRDELTPQYSFNLMQNFRPHDDYRADIRGARQPLHVLAGTEDEVFHAGEYAAAFEEAGAHVPVTLVPGSGHIGLTLDAPAIATIVGCVKSCVKPCVKPCVQP</sequence>
<dbReference type="RefSeq" id="WP_133190239.1">
    <property type="nucleotide sequence ID" value="NZ_SMOD01000063.1"/>
</dbReference>
<dbReference type="GO" id="GO:0016787">
    <property type="term" value="F:hydrolase activity"/>
    <property type="evidence" value="ECO:0007669"/>
    <property type="project" value="UniProtKB-KW"/>
</dbReference>
<dbReference type="PANTHER" id="PTHR43194">
    <property type="entry name" value="HYDROLASE ALPHA/BETA FOLD FAMILY"/>
    <property type="match status" value="1"/>
</dbReference>
<feature type="signal peptide" evidence="1">
    <location>
        <begin position="1"/>
        <end position="19"/>
    </location>
</feature>
<dbReference type="InterPro" id="IPR050228">
    <property type="entry name" value="Carboxylesterase_BioH"/>
</dbReference>